<gene>
    <name evidence="8" type="ORF">AC230_20585</name>
</gene>
<dbReference type="EMBL" id="LFXA01000013">
    <property type="protein sequence ID" value="KNB50827.1"/>
    <property type="molecule type" value="Genomic_DNA"/>
</dbReference>
<keyword evidence="6" id="KW-0732">Signal</keyword>
<dbReference type="AlphaFoldDB" id="A0A0K9XDV2"/>
<comment type="caution">
    <text evidence="8">The sequence shown here is derived from an EMBL/GenBank/DDBJ whole genome shotgun (WGS) entry which is preliminary data.</text>
</comment>
<organism evidence="8 9">
    <name type="scientific">Streptomyces caatingaensis</name>
    <dbReference type="NCBI Taxonomy" id="1678637"/>
    <lineage>
        <taxon>Bacteria</taxon>
        <taxon>Bacillati</taxon>
        <taxon>Actinomycetota</taxon>
        <taxon>Actinomycetes</taxon>
        <taxon>Kitasatosporales</taxon>
        <taxon>Streptomycetaceae</taxon>
        <taxon>Streptomyces</taxon>
    </lineage>
</organism>
<dbReference type="PATRIC" id="fig|1678637.3.peg.4407"/>
<evidence type="ECO:0000256" key="6">
    <source>
        <dbReference type="SAM" id="SignalP"/>
    </source>
</evidence>
<dbReference type="GO" id="GO:0016491">
    <property type="term" value="F:oxidoreductase activity"/>
    <property type="evidence" value="ECO:0007669"/>
    <property type="project" value="UniProtKB-KW"/>
</dbReference>
<dbReference type="PROSITE" id="PS51318">
    <property type="entry name" value="TAT"/>
    <property type="match status" value="1"/>
</dbReference>
<keyword evidence="3" id="KW-0285">Flavoprotein</keyword>
<reference evidence="9" key="1">
    <citation type="submission" date="2015-07" db="EMBL/GenBank/DDBJ databases">
        <title>Draft genome sequence of Streptomyces sp. CMAA 1322, a bacterium isolated from Caatinga biome, from dry forest semiarid of Brazil.</title>
        <authorList>
            <person name="Santos S.N."/>
            <person name="Gacesa R."/>
            <person name="Taketani R.G."/>
            <person name="Long P.F."/>
            <person name="Melo I.S."/>
        </authorList>
    </citation>
    <scope>NUCLEOTIDE SEQUENCE [LARGE SCALE GENOMIC DNA]</scope>
    <source>
        <strain evidence="9">CMAA 1322</strain>
    </source>
</reference>
<evidence type="ECO:0000256" key="5">
    <source>
        <dbReference type="ARBA" id="ARBA00023002"/>
    </source>
</evidence>
<name>A0A0K9XDV2_9ACTN</name>
<dbReference type="InterPro" id="IPR016169">
    <property type="entry name" value="FAD-bd_PCMH_sub2"/>
</dbReference>
<evidence type="ECO:0000256" key="4">
    <source>
        <dbReference type="ARBA" id="ARBA00022827"/>
    </source>
</evidence>
<dbReference type="InterPro" id="IPR006311">
    <property type="entry name" value="TAT_signal"/>
</dbReference>
<sequence length="510" mass="53924">MISRRTLLGASAALAASGGIATAGAATARPATAGEDAKWNALRASLTGDVVLPSDAAYESARRLASAQFDSIHPQAVALCETPQDVGACVRFAQDHGIHAAVRSGGHNYGGWSTTEGLVINLTRMNRVVPGATEVRLGPGVQTVDVTPRLSPYGLTVPAGFCASVCPGGFVTGGGTGWQYRKYGPASDRLLSAEVVLADGRIVTASKYQHPDLFWALRGGGGGNFGVVTEYRMRPTSVTRVGHYTLTWPWDKAQAAVSGYLEWAAQASADLACGGVLRLADARPGALPVFVVSGVHFGPMEALEAELRLLSALIGGEPATRAVQDLTYEKAMMRVFGCEDKTVDACHLTGSSPEASLPRTAYVRNRGRMFSRVMPRTGVDEMLAAFDADRRAGHFRVISLLGLGKNANLPATDSTAWVHRDALYSATITASLSGASLTDEDKAAAGQWLNGVFGAVDPYSNGRSYVNFPDPELTDWADAYYGSNLPRLGRVKAAYDPYGFFRFPQSIAAA</sequence>
<comment type="cofactor">
    <cofactor evidence="1">
        <name>FAD</name>
        <dbReference type="ChEBI" id="CHEBI:57692"/>
    </cofactor>
</comment>
<keyword evidence="5" id="KW-0560">Oxidoreductase</keyword>
<dbReference type="InterPro" id="IPR016167">
    <property type="entry name" value="FAD-bd_PCMH_sub1"/>
</dbReference>
<feature type="signal peptide" evidence="6">
    <location>
        <begin position="1"/>
        <end position="25"/>
    </location>
</feature>
<evidence type="ECO:0000259" key="7">
    <source>
        <dbReference type="PROSITE" id="PS51387"/>
    </source>
</evidence>
<dbReference type="Pfam" id="PF01565">
    <property type="entry name" value="FAD_binding_4"/>
    <property type="match status" value="1"/>
</dbReference>
<evidence type="ECO:0000256" key="2">
    <source>
        <dbReference type="ARBA" id="ARBA00005466"/>
    </source>
</evidence>
<dbReference type="InterPro" id="IPR050416">
    <property type="entry name" value="FAD-linked_Oxidoreductase"/>
</dbReference>
<evidence type="ECO:0000256" key="3">
    <source>
        <dbReference type="ARBA" id="ARBA00022630"/>
    </source>
</evidence>
<evidence type="ECO:0000313" key="8">
    <source>
        <dbReference type="EMBL" id="KNB50827.1"/>
    </source>
</evidence>
<dbReference type="Pfam" id="PF08031">
    <property type="entry name" value="BBE"/>
    <property type="match status" value="1"/>
</dbReference>
<feature type="chain" id="PRO_5005532583" evidence="6">
    <location>
        <begin position="26"/>
        <end position="510"/>
    </location>
</feature>
<evidence type="ECO:0000313" key="9">
    <source>
        <dbReference type="Proteomes" id="UP000037288"/>
    </source>
</evidence>
<proteinExistence type="inferred from homology"/>
<dbReference type="GO" id="GO:0071949">
    <property type="term" value="F:FAD binding"/>
    <property type="evidence" value="ECO:0007669"/>
    <property type="project" value="InterPro"/>
</dbReference>
<dbReference type="Gene3D" id="3.40.462.20">
    <property type="match status" value="1"/>
</dbReference>
<accession>A0A0K9XDV2</accession>
<dbReference type="InterPro" id="IPR036318">
    <property type="entry name" value="FAD-bd_PCMH-like_sf"/>
</dbReference>
<dbReference type="Proteomes" id="UP000037288">
    <property type="component" value="Unassembled WGS sequence"/>
</dbReference>
<dbReference type="RefSeq" id="WP_049717742.1">
    <property type="nucleotide sequence ID" value="NZ_LFXA01000013.1"/>
</dbReference>
<dbReference type="PANTHER" id="PTHR42973:SF39">
    <property type="entry name" value="FAD-BINDING PCMH-TYPE DOMAIN-CONTAINING PROTEIN"/>
    <property type="match status" value="1"/>
</dbReference>
<dbReference type="InterPro" id="IPR016166">
    <property type="entry name" value="FAD-bd_PCMH"/>
</dbReference>
<dbReference type="PROSITE" id="PS51387">
    <property type="entry name" value="FAD_PCMH"/>
    <property type="match status" value="1"/>
</dbReference>
<keyword evidence="4" id="KW-0274">FAD</keyword>
<feature type="domain" description="FAD-binding PCMH-type" evidence="7">
    <location>
        <begin position="69"/>
        <end position="238"/>
    </location>
</feature>
<dbReference type="SUPFAM" id="SSF56176">
    <property type="entry name" value="FAD-binding/transporter-associated domain-like"/>
    <property type="match status" value="1"/>
</dbReference>
<dbReference type="InterPro" id="IPR006094">
    <property type="entry name" value="Oxid_FAD_bind_N"/>
</dbReference>
<dbReference type="Gene3D" id="3.30.43.10">
    <property type="entry name" value="Uridine Diphospho-n-acetylenolpyruvylglucosamine Reductase, domain 2"/>
    <property type="match status" value="1"/>
</dbReference>
<dbReference type="OrthoDB" id="545125at2"/>
<dbReference type="PANTHER" id="PTHR42973">
    <property type="entry name" value="BINDING OXIDOREDUCTASE, PUTATIVE (AFU_ORTHOLOGUE AFUA_1G17690)-RELATED"/>
    <property type="match status" value="1"/>
</dbReference>
<evidence type="ECO:0000256" key="1">
    <source>
        <dbReference type="ARBA" id="ARBA00001974"/>
    </source>
</evidence>
<keyword evidence="9" id="KW-1185">Reference proteome</keyword>
<protein>
    <submittedName>
        <fullName evidence="8">FAD-binding protein</fullName>
    </submittedName>
</protein>
<dbReference type="InterPro" id="IPR012951">
    <property type="entry name" value="BBE"/>
</dbReference>
<dbReference type="STRING" id="1678637.AC230_20585"/>
<comment type="similarity">
    <text evidence="2">Belongs to the oxygen-dependent FAD-linked oxidoreductase family.</text>
</comment>
<dbReference type="Gene3D" id="3.30.465.10">
    <property type="match status" value="1"/>
</dbReference>